<evidence type="ECO:0000313" key="1">
    <source>
        <dbReference type="EMBL" id="KOH47170.1"/>
    </source>
</evidence>
<dbReference type="Gene3D" id="2.180.10.10">
    <property type="entry name" value="RHS repeat-associated core"/>
    <property type="match status" value="1"/>
</dbReference>
<reference evidence="2" key="1">
    <citation type="submission" date="2015-07" db="EMBL/GenBank/DDBJ databases">
        <title>Genome sequencing of Sunxiuqinia dokdonensis strain SK.</title>
        <authorList>
            <person name="Ahn S."/>
            <person name="Kim B.-C."/>
        </authorList>
    </citation>
    <scope>NUCLEOTIDE SEQUENCE [LARGE SCALE GENOMIC DNA]</scope>
    <source>
        <strain evidence="2">SK</strain>
    </source>
</reference>
<sequence>MASFKMTKGRLYRKYFNGTTEYEQYDYDTSSGYLYRIQFTAGGTTTTVWQLTGMNEYGNITNANIGSIAATWSYDSNKLLSGITATGVQDYDYSFDVNTGNLNWRTNYLKSKTENFGYGTDKLDRLATVTGPVNQTVGYTTNKNGNIQSKSDAGTYAYNETPYAVSSISYHHNISSTPQTIDYYSFEKVKKITEGSKTADFDYNADHQRIRMVVRDNGAYLKSRYYFGSWETEIVGGTGIHYIWIGGDAYSAVAVAKKVGNGSWTIYNIFRDHLGTITHLKNASTGVVDEYSFDAWGRRRDKDTWTYTLSSEPALFADRGFTAHEFLPDFNLYNMNGRMYDPVVGRFLSPDPFIQAPDFTQSFNRYSYCLNNPLKYSDPSGEFWWMVPVIFAGNYAANWLDNTINKGMSAKEAFRQTPIVAGFNYSPSANQVSLPQLDEFKAAKHEEKVWRDLVGMEASMSGEGRKYKFGSFREFAEDHNLGNGLFGTGIEIGPVGIGLNVELAYPEWIPGLSRNEGFSASFGFVADSKDNLDFYFVDRIPTRNNVTFSIAPEAFYVNGRTRLMYNRDIEGYAYDFGIGLGPLGGSVSSNPSRSYLQWTVTGFGYGIDVSTGHWNSYTHLYNLYGR</sequence>
<evidence type="ECO:0000313" key="2">
    <source>
        <dbReference type="Proteomes" id="UP000036958"/>
    </source>
</evidence>
<organism evidence="1 2">
    <name type="scientific">Sunxiuqinia dokdonensis</name>
    <dbReference type="NCBI Taxonomy" id="1409788"/>
    <lineage>
        <taxon>Bacteria</taxon>
        <taxon>Pseudomonadati</taxon>
        <taxon>Bacteroidota</taxon>
        <taxon>Bacteroidia</taxon>
        <taxon>Marinilabiliales</taxon>
        <taxon>Prolixibacteraceae</taxon>
        <taxon>Sunxiuqinia</taxon>
    </lineage>
</organism>
<keyword evidence="2" id="KW-1185">Reference proteome</keyword>
<accession>A0A0L8VFE1</accession>
<dbReference type="Proteomes" id="UP000036958">
    <property type="component" value="Unassembled WGS sequence"/>
</dbReference>
<dbReference type="STRING" id="1409788.NC99_00030"/>
<dbReference type="InterPro" id="IPR050708">
    <property type="entry name" value="T6SS_VgrG/RHS"/>
</dbReference>
<dbReference type="PATRIC" id="fig|1409788.3.peg.3"/>
<dbReference type="RefSeq" id="WP_053178557.1">
    <property type="nucleotide sequence ID" value="NZ_LGIA01000001.1"/>
</dbReference>
<dbReference type="OrthoDB" id="6225685at2"/>
<evidence type="ECO:0008006" key="3">
    <source>
        <dbReference type="Google" id="ProtNLM"/>
    </source>
</evidence>
<dbReference type="AlphaFoldDB" id="A0A0L8VFE1"/>
<dbReference type="PANTHER" id="PTHR32305">
    <property type="match status" value="1"/>
</dbReference>
<dbReference type="PANTHER" id="PTHR32305:SF17">
    <property type="entry name" value="TRNA NUCLEASE WAPA"/>
    <property type="match status" value="1"/>
</dbReference>
<gene>
    <name evidence="1" type="ORF">NC99_00030</name>
</gene>
<dbReference type="NCBIfam" id="TIGR03696">
    <property type="entry name" value="Rhs_assc_core"/>
    <property type="match status" value="1"/>
</dbReference>
<name>A0A0L8VFE1_9BACT</name>
<dbReference type="InterPro" id="IPR022385">
    <property type="entry name" value="Rhs_assc_core"/>
</dbReference>
<proteinExistence type="predicted"/>
<comment type="caution">
    <text evidence="1">The sequence shown here is derived from an EMBL/GenBank/DDBJ whole genome shotgun (WGS) entry which is preliminary data.</text>
</comment>
<protein>
    <recommendedName>
        <fullName evidence="3">Bacterial toxin 23 domain-containing protein</fullName>
    </recommendedName>
</protein>
<dbReference type="EMBL" id="LGIA01000001">
    <property type="protein sequence ID" value="KOH47170.1"/>
    <property type="molecule type" value="Genomic_DNA"/>
</dbReference>